<protein>
    <submittedName>
        <fullName evidence="2">DNA primase/helicase</fullName>
    </submittedName>
</protein>
<evidence type="ECO:0000259" key="1">
    <source>
        <dbReference type="PROSITE" id="PS51199"/>
    </source>
</evidence>
<dbReference type="RefSeq" id="YP_010845256.1">
    <property type="nucleotide sequence ID" value="NC_079187.1"/>
</dbReference>
<dbReference type="PROSITE" id="PS51199">
    <property type="entry name" value="SF4_HELICASE"/>
    <property type="match status" value="1"/>
</dbReference>
<reference evidence="2" key="1">
    <citation type="submission" date="2021-06" db="EMBL/GenBank/DDBJ databases">
        <authorList>
            <person name="Le T.D."/>
        </authorList>
    </citation>
    <scope>NUCLEOTIDE SEQUENCE</scope>
</reference>
<sequence length="565" mass="63953">MAGACITRIKHDDPKCISSSPKSLQVFLNDDNTFSGYCFSCQKFVKDPYGDNPPDPKDIHVKTPEEIQEEIDEVKSCIRVPFTHRGIEKDDWHTFGVRVILSQSDGKTPYAIGHPYTRDGKLVGFKIKLIARKTMWNVGDVKGADLYGWELAKRVGGSTLYITEGEEDAIALRKILRTMSTSDKYDYPVVSLPAGTDSVAKCIGRMAAEIQQRFKSVVLVYDDDEPGRKAVRETRKIIPNAKVAVLPEKDANDCLLKGRLKATRDACIFQADKPVDTPTKSVRDCRKEIMDPPVMGKSYPWPTLTKLTFGQRKGEHISIGGGTGCGKTLIGHELSAWNATEHKWRTLMIMMEETNAETFRAVAGKIDNFPYHVPEEDSGLAPDMEQLDKTLDRIEPYITVWDIEALEDPESTWEQIEHFIRTQGHLYDVVMIDNATTLSEGLTASERNDFLGKVNSELAKLAKKFDFMSIMFSHLNAPPSSQRSHEHGGKVLESQFTGSRAAMRYSHMIIGFERNKHAECPHCSYITCIKNRKYGRTGRFKTFYTERTGRLQERIWDDELYKDAQ</sequence>
<dbReference type="InterPro" id="IPR006171">
    <property type="entry name" value="TOPRIM_dom"/>
</dbReference>
<dbReference type="InterPro" id="IPR034154">
    <property type="entry name" value="TOPRIM_DnaG/twinkle"/>
</dbReference>
<keyword evidence="2" id="KW-0378">Hydrolase</keyword>
<dbReference type="PANTHER" id="PTHR12873">
    <property type="entry name" value="T7-LIKE MITOCHONDRIAL DNA HELICASE"/>
    <property type="match status" value="1"/>
</dbReference>
<dbReference type="Proteomes" id="UP000693898">
    <property type="component" value="Segment"/>
</dbReference>
<dbReference type="Pfam" id="PF13155">
    <property type="entry name" value="Toprim_2"/>
    <property type="match status" value="1"/>
</dbReference>
<dbReference type="GO" id="GO:0005524">
    <property type="term" value="F:ATP binding"/>
    <property type="evidence" value="ECO:0007669"/>
    <property type="project" value="InterPro"/>
</dbReference>
<dbReference type="InterPro" id="IPR027417">
    <property type="entry name" value="P-loop_NTPase"/>
</dbReference>
<keyword evidence="2" id="KW-0347">Helicase</keyword>
<dbReference type="CDD" id="cd19483">
    <property type="entry name" value="RecA-like_Gp4D_helicase"/>
    <property type="match status" value="1"/>
</dbReference>
<dbReference type="EMBL" id="MZ336020">
    <property type="protein sequence ID" value="QWY14071.1"/>
    <property type="molecule type" value="Genomic_DNA"/>
</dbReference>
<dbReference type="Gene3D" id="3.40.50.300">
    <property type="entry name" value="P-loop containing nucleotide triphosphate hydrolases"/>
    <property type="match status" value="1"/>
</dbReference>
<dbReference type="InterPro" id="IPR027032">
    <property type="entry name" value="Twinkle-like"/>
</dbReference>
<dbReference type="SUPFAM" id="SSF52540">
    <property type="entry name" value="P-loop containing nucleoside triphosphate hydrolases"/>
    <property type="match status" value="1"/>
</dbReference>
<dbReference type="Gene3D" id="3.40.1360.10">
    <property type="match status" value="1"/>
</dbReference>
<feature type="domain" description="SF4 helicase" evidence="1">
    <location>
        <begin position="290"/>
        <end position="558"/>
    </location>
</feature>
<dbReference type="GO" id="GO:0003697">
    <property type="term" value="F:single-stranded DNA binding"/>
    <property type="evidence" value="ECO:0007669"/>
    <property type="project" value="InterPro"/>
</dbReference>
<dbReference type="CDD" id="cd01029">
    <property type="entry name" value="TOPRIM_primases"/>
    <property type="match status" value="1"/>
</dbReference>
<keyword evidence="2" id="KW-0547">Nucleotide-binding</keyword>
<keyword evidence="3" id="KW-1185">Reference proteome</keyword>
<dbReference type="InterPro" id="IPR007694">
    <property type="entry name" value="DNA_helicase_DnaB-like_C"/>
</dbReference>
<keyword evidence="2" id="KW-0067">ATP-binding</keyword>
<dbReference type="Pfam" id="PF03796">
    <property type="entry name" value="DnaB_C"/>
    <property type="match status" value="1"/>
</dbReference>
<dbReference type="SMART" id="SM00493">
    <property type="entry name" value="TOPRIM"/>
    <property type="match status" value="1"/>
</dbReference>
<dbReference type="GO" id="GO:0006260">
    <property type="term" value="P:DNA replication"/>
    <property type="evidence" value="ECO:0007669"/>
    <property type="project" value="InterPro"/>
</dbReference>
<dbReference type="SUPFAM" id="SSF56731">
    <property type="entry name" value="DNA primase core"/>
    <property type="match status" value="1"/>
</dbReference>
<dbReference type="GeneID" id="80832408"/>
<dbReference type="KEGG" id="vg:80832408"/>
<evidence type="ECO:0000313" key="3">
    <source>
        <dbReference type="Proteomes" id="UP000693898"/>
    </source>
</evidence>
<accession>A0A8F3C9A1</accession>
<name>A0A8F3C9A1_9CAUD</name>
<dbReference type="PANTHER" id="PTHR12873:SF0">
    <property type="entry name" value="TWINKLE MTDNA HELICASE"/>
    <property type="match status" value="1"/>
</dbReference>
<proteinExistence type="predicted"/>
<evidence type="ECO:0000313" key="2">
    <source>
        <dbReference type="EMBL" id="QWY14071.1"/>
    </source>
</evidence>
<dbReference type="GO" id="GO:0043139">
    <property type="term" value="F:5'-3' DNA helicase activity"/>
    <property type="evidence" value="ECO:0007669"/>
    <property type="project" value="InterPro"/>
</dbReference>
<organism evidence="2 3">
    <name type="scientific">Aeromonas phage pAh6.2TG</name>
    <dbReference type="NCBI Taxonomy" id="2849625"/>
    <lineage>
        <taxon>Viruses</taxon>
        <taxon>Duplodnaviria</taxon>
        <taxon>Heunggongvirae</taxon>
        <taxon>Uroviricota</taxon>
        <taxon>Caudoviricetes</taxon>
        <taxon>Chaseviridae</taxon>
        <taxon>Nefertitivirinae</taxon>
        <taxon>Phayathaivirus</taxon>
        <taxon>Phayathaivirus pAh62TG</taxon>
    </lineage>
</organism>